<proteinExistence type="predicted"/>
<evidence type="ECO:0000313" key="3">
    <source>
        <dbReference type="Proteomes" id="UP000271031"/>
    </source>
</evidence>
<dbReference type="Pfam" id="PF20250">
    <property type="entry name" value="FapA_N"/>
    <property type="match status" value="1"/>
</dbReference>
<dbReference type="PANTHER" id="PTHR38032:SF1">
    <property type="entry name" value="RNA-BINDING PROTEIN KHPB N-TERMINAL DOMAIN-CONTAINING PROTEIN"/>
    <property type="match status" value="1"/>
</dbReference>
<protein>
    <submittedName>
        <fullName evidence="2">DUF342 domain-containing protein</fullName>
    </submittedName>
</protein>
<dbReference type="PANTHER" id="PTHR38032">
    <property type="entry name" value="POLYMERASE-RELATED"/>
    <property type="match status" value="1"/>
</dbReference>
<dbReference type="AlphaFoldDB" id="A0A3M8DUI6"/>
<gene>
    <name evidence="2" type="ORF">EDM56_03630</name>
</gene>
<reference evidence="2 3" key="1">
    <citation type="submission" date="2018-10" db="EMBL/GenBank/DDBJ databases">
        <title>Phylogenomics of Brevibacillus.</title>
        <authorList>
            <person name="Dunlap C."/>
        </authorList>
    </citation>
    <scope>NUCLEOTIDE SEQUENCE [LARGE SCALE GENOMIC DNA]</scope>
    <source>
        <strain evidence="2 3">JCM 15716</strain>
    </source>
</reference>
<dbReference type="InterPro" id="IPR005646">
    <property type="entry name" value="FapA"/>
</dbReference>
<dbReference type="InterPro" id="IPR046865">
    <property type="entry name" value="FapA_b_solenoid"/>
</dbReference>
<sequence>MQKSQHLRLCTGGQPRRKFFHFECQGGSRLQDAKLHSLELVVSPDRMQADLIIHSEIGQIEITESEIHQFLKSQQVKFGILDHVIEQICDDPRRYVNQPQPIADGMPPVPGTDGRVEFAFQSLMSDEPKPKEMDDGRVDYYNIVSIPNVARGQLLARKVPPTPGIDGCDITGAAVMAKKGKEVIIKPGKNVVLNEDKSLLYSAIDGQVSFSEDQKINVFPVFEVKGDVDFSVGNIDFVGTVVVRGNVPTGFRIKASGDIRILGSVEGAELEATGSIEIKSGIVAQDKGSVVAGNTIKTSFIQNGNVSAQGDVIVSQSIMFSNVRAGKNIICRGAKGFIIGGTLQAGEKIVARVFGNASATPTVLEVGAKPELRNELATIQRELQVIHENMRKADQGLNVLNQLMQTTGDLTPDKRALQIKLTNTRLTMEKDGKKMDVRRQEIEKLIEGDSPAAVEILSVMYPGIKLVFGRMVRFIKQEFSHTRFVMIDGEISTSTLL</sequence>
<comment type="caution">
    <text evidence="2">The sequence shown here is derived from an EMBL/GenBank/DDBJ whole genome shotgun (WGS) entry which is preliminary data.</text>
</comment>
<dbReference type="Proteomes" id="UP000271031">
    <property type="component" value="Unassembled WGS sequence"/>
</dbReference>
<feature type="domain" description="Flagellar Assembly Protein A N-terminal region" evidence="1">
    <location>
        <begin position="39"/>
        <end position="212"/>
    </location>
</feature>
<dbReference type="EMBL" id="RHHQ01000004">
    <property type="protein sequence ID" value="RNB91853.1"/>
    <property type="molecule type" value="Genomic_DNA"/>
</dbReference>
<organism evidence="2 3">
    <name type="scientific">Brevibacillus fluminis</name>
    <dbReference type="NCBI Taxonomy" id="511487"/>
    <lineage>
        <taxon>Bacteria</taxon>
        <taxon>Bacillati</taxon>
        <taxon>Bacillota</taxon>
        <taxon>Bacilli</taxon>
        <taxon>Bacillales</taxon>
        <taxon>Paenibacillaceae</taxon>
        <taxon>Brevibacillus</taxon>
    </lineage>
</organism>
<evidence type="ECO:0000313" key="2">
    <source>
        <dbReference type="EMBL" id="RNB91853.1"/>
    </source>
</evidence>
<dbReference type="InterPro" id="IPR046866">
    <property type="entry name" value="FapA_N"/>
</dbReference>
<accession>A0A3M8DUI6</accession>
<name>A0A3M8DUI6_9BACL</name>
<keyword evidence="3" id="KW-1185">Reference proteome</keyword>
<evidence type="ECO:0000259" key="1">
    <source>
        <dbReference type="Pfam" id="PF20250"/>
    </source>
</evidence>
<dbReference type="Pfam" id="PF03961">
    <property type="entry name" value="FapA"/>
    <property type="match status" value="1"/>
</dbReference>
<dbReference type="OrthoDB" id="9816426at2"/>